<reference evidence="1" key="2">
    <citation type="submission" date="2020-08" db="EMBL/GenBank/DDBJ databases">
        <authorList>
            <person name="Chen M."/>
            <person name="Teng W."/>
            <person name="Zhao L."/>
            <person name="Hu C."/>
            <person name="Zhou Y."/>
            <person name="Han B."/>
            <person name="Song L."/>
            <person name="Shu W."/>
        </authorList>
    </citation>
    <scope>NUCLEOTIDE SEQUENCE</scope>
    <source>
        <strain evidence="1">FACHB-1375</strain>
    </source>
</reference>
<dbReference type="AlphaFoldDB" id="A0A926ZHI6"/>
<dbReference type="EMBL" id="JACJPW010000052">
    <property type="protein sequence ID" value="MBD2183323.1"/>
    <property type="molecule type" value="Genomic_DNA"/>
</dbReference>
<gene>
    <name evidence="1" type="ORF">H6G03_20030</name>
</gene>
<evidence type="ECO:0000313" key="2">
    <source>
        <dbReference type="Proteomes" id="UP000641646"/>
    </source>
</evidence>
<dbReference type="RefSeq" id="WP_190467405.1">
    <property type="nucleotide sequence ID" value="NZ_JACJPW010000052.1"/>
</dbReference>
<protein>
    <submittedName>
        <fullName evidence="1">Uncharacterized protein</fullName>
    </submittedName>
</protein>
<comment type="caution">
    <text evidence="1">The sequence shown here is derived from an EMBL/GenBank/DDBJ whole genome shotgun (WGS) entry which is preliminary data.</text>
</comment>
<dbReference type="Proteomes" id="UP000641646">
    <property type="component" value="Unassembled WGS sequence"/>
</dbReference>
<sequence>MSILYPVLDDFLPDYKVKEDLLNILWEDDLECEIDLETGKIKVPRDTLLEVISKSYRQNNYQIGFGNYYAAQVAIGGVKKQESGILYPVYCFATLFYNRERDVITTDVHPEMR</sequence>
<evidence type="ECO:0000313" key="1">
    <source>
        <dbReference type="EMBL" id="MBD2183323.1"/>
    </source>
</evidence>
<name>A0A926ZHI6_9CYAN</name>
<keyword evidence="2" id="KW-1185">Reference proteome</keyword>
<proteinExistence type="predicted"/>
<accession>A0A926ZHI6</accession>
<reference evidence="1" key="1">
    <citation type="journal article" date="2015" name="ISME J.">
        <title>Draft Genome Sequence of Streptomyces incarnatus NRRL8089, which Produces the Nucleoside Antibiotic Sinefungin.</title>
        <authorList>
            <person name="Oshima K."/>
            <person name="Hattori M."/>
            <person name="Shimizu H."/>
            <person name="Fukuda K."/>
            <person name="Nemoto M."/>
            <person name="Inagaki K."/>
            <person name="Tamura T."/>
        </authorList>
    </citation>
    <scope>NUCLEOTIDE SEQUENCE</scope>
    <source>
        <strain evidence="1">FACHB-1375</strain>
    </source>
</reference>
<organism evidence="1 2">
    <name type="scientific">Aerosakkonema funiforme FACHB-1375</name>
    <dbReference type="NCBI Taxonomy" id="2949571"/>
    <lineage>
        <taxon>Bacteria</taxon>
        <taxon>Bacillati</taxon>
        <taxon>Cyanobacteriota</taxon>
        <taxon>Cyanophyceae</taxon>
        <taxon>Oscillatoriophycideae</taxon>
        <taxon>Aerosakkonematales</taxon>
        <taxon>Aerosakkonemataceae</taxon>
        <taxon>Aerosakkonema</taxon>
    </lineage>
</organism>